<feature type="region of interest" description="Disordered" evidence="1">
    <location>
        <begin position="29"/>
        <end position="60"/>
    </location>
</feature>
<name>A0A504J794_9FLAO</name>
<evidence type="ECO:0000256" key="1">
    <source>
        <dbReference type="SAM" id="MobiDB-lite"/>
    </source>
</evidence>
<feature type="compositionally biased region" description="Acidic residues" evidence="1">
    <location>
        <begin position="42"/>
        <end position="52"/>
    </location>
</feature>
<dbReference type="PROSITE" id="PS51257">
    <property type="entry name" value="PROKAR_LIPOPROTEIN"/>
    <property type="match status" value="1"/>
</dbReference>
<keyword evidence="3" id="KW-0456">Lyase</keyword>
<dbReference type="GO" id="GO:0016829">
    <property type="term" value="F:lyase activity"/>
    <property type="evidence" value="ECO:0007669"/>
    <property type="project" value="UniProtKB-KW"/>
</dbReference>
<protein>
    <submittedName>
        <fullName evidence="3">Polysaccharide lyase family 7 protein</fullName>
    </submittedName>
</protein>
<comment type="caution">
    <text evidence="3">The sequence shown here is derived from an EMBL/GenBank/DDBJ whole genome shotgun (WGS) entry which is preliminary data.</text>
</comment>
<evidence type="ECO:0000259" key="2">
    <source>
        <dbReference type="Pfam" id="PF08787"/>
    </source>
</evidence>
<feature type="domain" description="Alginate lyase 2" evidence="2">
    <location>
        <begin position="68"/>
        <end position="309"/>
    </location>
</feature>
<dbReference type="RefSeq" id="WP_140589950.1">
    <property type="nucleotide sequence ID" value="NZ_VFWZ01000002.1"/>
</dbReference>
<evidence type="ECO:0000313" key="4">
    <source>
        <dbReference type="Proteomes" id="UP000315540"/>
    </source>
</evidence>
<dbReference type="SUPFAM" id="SSF49899">
    <property type="entry name" value="Concanavalin A-like lectins/glucanases"/>
    <property type="match status" value="1"/>
</dbReference>
<organism evidence="3 4">
    <name type="scientific">Aquimarina algicola</name>
    <dbReference type="NCBI Taxonomy" id="2589995"/>
    <lineage>
        <taxon>Bacteria</taxon>
        <taxon>Pseudomonadati</taxon>
        <taxon>Bacteroidota</taxon>
        <taxon>Flavobacteriia</taxon>
        <taxon>Flavobacteriales</taxon>
        <taxon>Flavobacteriaceae</taxon>
        <taxon>Aquimarina</taxon>
    </lineage>
</organism>
<sequence>MIKNILSYRIIPFVFLLFTIALVSCSSSEEDNTPETEAVATEGEEEPEEDNKEPENPPVQDQQNFVWKNWYLSVPINRGNGKATSIYYETIENYALTSDQQQYFYKNEDGSYTFFTHFTGYTTSGESQLNAGKYCRTELREYWRGNQTTKDNWSMATGTHEMESTLKVTYCEGRKQTYIAQIHGIKNEELGLKNSPATVKAQWYDGDIVIEYYQKPESGEWTSDGDAKVTIGKVDHEKFTIYLKIEDGKLIYKLVCTTKGIDTGYVTLYDYVGNGYRYDNYFKTGNYFKWNSDYTQSSEAILYSVKTKHD</sequence>
<keyword evidence="4" id="KW-1185">Reference proteome</keyword>
<gene>
    <name evidence="3" type="ORF">FHK87_03715</name>
</gene>
<dbReference type="GO" id="GO:0005975">
    <property type="term" value="P:carbohydrate metabolic process"/>
    <property type="evidence" value="ECO:0007669"/>
    <property type="project" value="UniProtKB-ARBA"/>
</dbReference>
<proteinExistence type="predicted"/>
<accession>A0A504J794</accession>
<dbReference type="AlphaFoldDB" id="A0A504J794"/>
<dbReference type="EMBL" id="VFWZ01000002">
    <property type="protein sequence ID" value="TPN86716.1"/>
    <property type="molecule type" value="Genomic_DNA"/>
</dbReference>
<dbReference type="OrthoDB" id="1408636at2"/>
<dbReference type="InterPro" id="IPR013320">
    <property type="entry name" value="ConA-like_dom_sf"/>
</dbReference>
<dbReference type="Pfam" id="PF08787">
    <property type="entry name" value="Alginate_lyase2"/>
    <property type="match status" value="1"/>
</dbReference>
<reference evidence="3 4" key="1">
    <citation type="submission" date="2019-06" db="EMBL/GenBank/DDBJ databases">
        <authorList>
            <person name="Meng X."/>
        </authorList>
    </citation>
    <scope>NUCLEOTIDE SEQUENCE [LARGE SCALE GENOMIC DNA]</scope>
    <source>
        <strain evidence="3 4">M625</strain>
    </source>
</reference>
<dbReference type="Gene3D" id="2.60.120.200">
    <property type="match status" value="1"/>
</dbReference>
<dbReference type="InterPro" id="IPR014895">
    <property type="entry name" value="Alginate_lyase_2"/>
</dbReference>
<dbReference type="GO" id="GO:0004553">
    <property type="term" value="F:hydrolase activity, hydrolyzing O-glycosyl compounds"/>
    <property type="evidence" value="ECO:0007669"/>
    <property type="project" value="UniProtKB-ARBA"/>
</dbReference>
<dbReference type="Proteomes" id="UP000315540">
    <property type="component" value="Unassembled WGS sequence"/>
</dbReference>
<evidence type="ECO:0000313" key="3">
    <source>
        <dbReference type="EMBL" id="TPN86716.1"/>
    </source>
</evidence>